<dbReference type="InterPro" id="IPR005170">
    <property type="entry name" value="Transptr-assoc_dom"/>
</dbReference>
<evidence type="ECO:0000256" key="3">
    <source>
        <dbReference type="ARBA" id="ARBA00022475"/>
    </source>
</evidence>
<sequence>MDSPSDDPGSPLFFQFGLIGVLTLINAFFAAAEIALVSLNKKSIERQAAAGNKKALIISKVIDDPSRFLATIQVGITLANFFSSASAATGLANQFASFLGTMPYAKELSIAVITLVLSYITLVFGELFPKRIALQNAERIAAFAARPIFLIGKFTYPFVLFLSFSVNVLAKFIHVGKDDGKEQVNSREEIKLLAQSGHDDGSVNTEELEMIRGVFELDDKIAREIMTARTDSFIIDADTPPDQLTELILSEKYSRIPVYEQDRDRIIGLLNIKDYFHAASKVGFENVALRSVMREAFFVPETRYIDDLLKEMRESHQHLAVLIDEYGGFAGIVTMEDLIEEIVGEIEDEYDETKQPLTRIDESTYLAEGSMELDAFNHHFKTDIDVPEFDTLAGWMLSQIGSIPNEGFKPTVTYKNMLFTVKSINGNRLEKIGIKFINPASSSAAS</sequence>
<dbReference type="PANTHER" id="PTHR43099:SF2">
    <property type="entry name" value="UPF0053 PROTEIN YRKA"/>
    <property type="match status" value="1"/>
</dbReference>
<gene>
    <name evidence="14" type="ORF">SINU_07070</name>
</gene>
<dbReference type="InterPro" id="IPR036318">
    <property type="entry name" value="FAD-bd_PCMH-like_sf"/>
</dbReference>
<dbReference type="STRING" id="1069536.SINU_07070"/>
<comment type="caution">
    <text evidence="14">The sequence shown here is derived from an EMBL/GenBank/DDBJ whole genome shotgun (WGS) entry which is preliminary data.</text>
</comment>
<evidence type="ECO:0000256" key="4">
    <source>
        <dbReference type="ARBA" id="ARBA00022692"/>
    </source>
</evidence>
<feature type="domain" description="CBS" evidence="12">
    <location>
        <begin position="292"/>
        <end position="349"/>
    </location>
</feature>
<protein>
    <submittedName>
        <fullName evidence="14">Hemolysin</fullName>
    </submittedName>
</protein>
<evidence type="ECO:0000256" key="11">
    <source>
        <dbReference type="SAM" id="Phobius"/>
    </source>
</evidence>
<dbReference type="Proteomes" id="UP000035553">
    <property type="component" value="Unassembled WGS sequence"/>
</dbReference>
<dbReference type="InterPro" id="IPR046342">
    <property type="entry name" value="CBS_dom_sf"/>
</dbReference>
<dbReference type="Gene3D" id="3.10.580.10">
    <property type="entry name" value="CBS-domain"/>
    <property type="match status" value="1"/>
</dbReference>
<dbReference type="AlphaFoldDB" id="A0A0U1QP85"/>
<keyword evidence="6 10" id="KW-1133">Transmembrane helix</keyword>
<keyword evidence="15" id="KW-1185">Reference proteome</keyword>
<dbReference type="EMBL" id="AFVQ02000086">
    <property type="protein sequence ID" value="KLI02623.1"/>
    <property type="molecule type" value="Genomic_DNA"/>
</dbReference>
<dbReference type="PANTHER" id="PTHR43099">
    <property type="entry name" value="UPF0053 PROTEIN YRKA"/>
    <property type="match status" value="1"/>
</dbReference>
<dbReference type="InterPro" id="IPR044751">
    <property type="entry name" value="Ion_transp-like_CBS"/>
</dbReference>
<evidence type="ECO:0000256" key="2">
    <source>
        <dbReference type="ARBA" id="ARBA00006337"/>
    </source>
</evidence>
<dbReference type="Pfam" id="PF01595">
    <property type="entry name" value="CNNM"/>
    <property type="match status" value="1"/>
</dbReference>
<comment type="similarity">
    <text evidence="2">Belongs to the UPF0053 family.</text>
</comment>
<feature type="transmembrane region" description="Helical" evidence="11">
    <location>
        <begin position="12"/>
        <end position="37"/>
    </location>
</feature>
<keyword evidence="4 10" id="KW-0812">Transmembrane</keyword>
<evidence type="ECO:0000256" key="8">
    <source>
        <dbReference type="ARBA" id="ARBA00023136"/>
    </source>
</evidence>
<dbReference type="SMART" id="SM01091">
    <property type="entry name" value="CorC_HlyC"/>
    <property type="match status" value="1"/>
</dbReference>
<dbReference type="InterPro" id="IPR016169">
    <property type="entry name" value="FAD-bd_PCMH_sub2"/>
</dbReference>
<evidence type="ECO:0000259" key="13">
    <source>
        <dbReference type="PROSITE" id="PS51846"/>
    </source>
</evidence>
<feature type="transmembrane region" description="Helical" evidence="11">
    <location>
        <begin position="68"/>
        <end position="88"/>
    </location>
</feature>
<evidence type="ECO:0000313" key="15">
    <source>
        <dbReference type="Proteomes" id="UP000035553"/>
    </source>
</evidence>
<reference evidence="14 15" key="1">
    <citation type="journal article" date="2011" name="J. Bacteriol.">
        <title>Draft genome sequence of Sporolactobacillus inulinus strain CASD, an efficient D-lactic acid-producing bacterium with high-concentration lactate tolerance capability.</title>
        <authorList>
            <person name="Yu B."/>
            <person name="Su F."/>
            <person name="Wang L."/>
            <person name="Xu K."/>
            <person name="Zhao B."/>
            <person name="Xu P."/>
        </authorList>
    </citation>
    <scope>NUCLEOTIDE SEQUENCE [LARGE SCALE GENOMIC DNA]</scope>
    <source>
        <strain evidence="14 15">CASD</strain>
    </source>
</reference>
<dbReference type="PROSITE" id="PS51371">
    <property type="entry name" value="CBS"/>
    <property type="match status" value="2"/>
</dbReference>
<evidence type="ECO:0000313" key="14">
    <source>
        <dbReference type="EMBL" id="KLI02623.1"/>
    </source>
</evidence>
<evidence type="ECO:0000256" key="5">
    <source>
        <dbReference type="ARBA" id="ARBA00022737"/>
    </source>
</evidence>
<comment type="subcellular location">
    <subcellularLocation>
        <location evidence="1">Cell membrane</location>
        <topology evidence="1">Multi-pass membrane protein</topology>
    </subcellularLocation>
</comment>
<dbReference type="PROSITE" id="PS51846">
    <property type="entry name" value="CNNM"/>
    <property type="match status" value="1"/>
</dbReference>
<accession>A0A0U1QP85</accession>
<evidence type="ECO:0000256" key="7">
    <source>
        <dbReference type="ARBA" id="ARBA00023122"/>
    </source>
</evidence>
<evidence type="ECO:0000259" key="12">
    <source>
        <dbReference type="PROSITE" id="PS51371"/>
    </source>
</evidence>
<dbReference type="Pfam" id="PF03471">
    <property type="entry name" value="CorC_HlyC"/>
    <property type="match status" value="1"/>
</dbReference>
<dbReference type="Gene3D" id="3.30.465.10">
    <property type="match status" value="1"/>
</dbReference>
<dbReference type="InterPro" id="IPR000644">
    <property type="entry name" value="CBS_dom"/>
</dbReference>
<feature type="transmembrane region" description="Helical" evidence="11">
    <location>
        <begin position="108"/>
        <end position="128"/>
    </location>
</feature>
<keyword evidence="3" id="KW-1003">Cell membrane</keyword>
<name>A0A0U1QP85_9BACL</name>
<dbReference type="SUPFAM" id="SSF56176">
    <property type="entry name" value="FAD-binding/transporter-associated domain-like"/>
    <property type="match status" value="1"/>
</dbReference>
<evidence type="ECO:0000256" key="6">
    <source>
        <dbReference type="ARBA" id="ARBA00022989"/>
    </source>
</evidence>
<evidence type="ECO:0000256" key="10">
    <source>
        <dbReference type="PROSITE-ProRule" id="PRU01193"/>
    </source>
</evidence>
<dbReference type="Pfam" id="PF00571">
    <property type="entry name" value="CBS"/>
    <property type="match status" value="2"/>
</dbReference>
<dbReference type="GO" id="GO:0005886">
    <property type="term" value="C:plasma membrane"/>
    <property type="evidence" value="ECO:0007669"/>
    <property type="project" value="UniProtKB-SubCell"/>
</dbReference>
<keyword evidence="5" id="KW-0677">Repeat</keyword>
<dbReference type="CDD" id="cd04590">
    <property type="entry name" value="CBS_pair_CorC_HlyC_assoc"/>
    <property type="match status" value="1"/>
</dbReference>
<proteinExistence type="inferred from homology"/>
<dbReference type="GO" id="GO:0050660">
    <property type="term" value="F:flavin adenine dinucleotide binding"/>
    <property type="evidence" value="ECO:0007669"/>
    <property type="project" value="InterPro"/>
</dbReference>
<organism evidence="14 15">
    <name type="scientific">Sporolactobacillus inulinus CASD</name>
    <dbReference type="NCBI Taxonomy" id="1069536"/>
    <lineage>
        <taxon>Bacteria</taxon>
        <taxon>Bacillati</taxon>
        <taxon>Bacillota</taxon>
        <taxon>Bacilli</taxon>
        <taxon>Bacillales</taxon>
        <taxon>Sporolactobacillaceae</taxon>
        <taxon>Sporolactobacillus</taxon>
    </lineage>
</organism>
<keyword evidence="8 10" id="KW-0472">Membrane</keyword>
<keyword evidence="7 9" id="KW-0129">CBS domain</keyword>
<feature type="transmembrane region" description="Helical" evidence="11">
    <location>
        <begin position="140"/>
        <end position="164"/>
    </location>
</feature>
<evidence type="ECO:0000256" key="9">
    <source>
        <dbReference type="PROSITE-ProRule" id="PRU00703"/>
    </source>
</evidence>
<dbReference type="RefSeq" id="WP_010023287.1">
    <property type="nucleotide sequence ID" value="NZ_AFVQ02000086.1"/>
</dbReference>
<feature type="domain" description="CBS" evidence="12">
    <location>
        <begin position="226"/>
        <end position="289"/>
    </location>
</feature>
<evidence type="ECO:0000256" key="1">
    <source>
        <dbReference type="ARBA" id="ARBA00004651"/>
    </source>
</evidence>
<dbReference type="SUPFAM" id="SSF54631">
    <property type="entry name" value="CBS-domain pair"/>
    <property type="match status" value="1"/>
</dbReference>
<dbReference type="InterPro" id="IPR051676">
    <property type="entry name" value="UPF0053_domain"/>
</dbReference>
<dbReference type="FunFam" id="3.10.580.10:FF:000002">
    <property type="entry name" value="Magnesium/cobalt efflux protein CorC"/>
    <property type="match status" value="1"/>
</dbReference>
<feature type="domain" description="CNNM transmembrane" evidence="13">
    <location>
        <begin position="8"/>
        <end position="207"/>
    </location>
</feature>
<dbReference type="InterPro" id="IPR002550">
    <property type="entry name" value="CNNM"/>
</dbReference>